<gene>
    <name evidence="1" type="ORF">C6I21_05870</name>
</gene>
<organism evidence="1 2">
    <name type="scientific">Alkalicoccus urumqiensis</name>
    <name type="common">Bacillus urumqiensis</name>
    <dbReference type="NCBI Taxonomy" id="1548213"/>
    <lineage>
        <taxon>Bacteria</taxon>
        <taxon>Bacillati</taxon>
        <taxon>Bacillota</taxon>
        <taxon>Bacilli</taxon>
        <taxon>Bacillales</taxon>
        <taxon>Bacillaceae</taxon>
        <taxon>Alkalicoccus</taxon>
    </lineage>
</organism>
<evidence type="ECO:0000313" key="1">
    <source>
        <dbReference type="EMBL" id="PRO66329.1"/>
    </source>
</evidence>
<sequence length="79" mass="9148">MPLLHTILNDHIADDRSYSFHLDGVLHWMDSAFLIQELIDSPAEDQEELLLFLEPVKDDPELLHSYLCRLAILYVQANS</sequence>
<accession>A0A2P6MJ68</accession>
<evidence type="ECO:0000313" key="2">
    <source>
        <dbReference type="Proteomes" id="UP000243650"/>
    </source>
</evidence>
<dbReference type="OrthoDB" id="2168623at2"/>
<dbReference type="Proteomes" id="UP000243650">
    <property type="component" value="Unassembled WGS sequence"/>
</dbReference>
<protein>
    <submittedName>
        <fullName evidence="1">Uncharacterized protein</fullName>
    </submittedName>
</protein>
<proteinExistence type="predicted"/>
<dbReference type="RefSeq" id="WP_105958519.1">
    <property type="nucleotide sequence ID" value="NZ_PVNS01000004.1"/>
</dbReference>
<reference evidence="1 2" key="1">
    <citation type="submission" date="2018-03" db="EMBL/GenBank/DDBJ databases">
        <title>Bacillus urumqiensis sp. nov., a moderately haloalkaliphilic bacterium isolated from a salt lake.</title>
        <authorList>
            <person name="Zhao B."/>
            <person name="Liao Z."/>
        </authorList>
    </citation>
    <scope>NUCLEOTIDE SEQUENCE [LARGE SCALE GENOMIC DNA]</scope>
    <source>
        <strain evidence="1 2">BZ-SZ-XJ18</strain>
    </source>
</reference>
<dbReference type="EMBL" id="PVNS01000004">
    <property type="protein sequence ID" value="PRO66329.1"/>
    <property type="molecule type" value="Genomic_DNA"/>
</dbReference>
<name>A0A2P6MJ68_ALKUR</name>
<dbReference type="AlphaFoldDB" id="A0A2P6MJ68"/>
<keyword evidence="2" id="KW-1185">Reference proteome</keyword>
<comment type="caution">
    <text evidence="1">The sequence shown here is derived from an EMBL/GenBank/DDBJ whole genome shotgun (WGS) entry which is preliminary data.</text>
</comment>